<dbReference type="AlphaFoldDB" id="A0A318NDL6"/>
<dbReference type="EMBL" id="QGLT01000001">
    <property type="protein sequence ID" value="PXZ01648.1"/>
    <property type="molecule type" value="Genomic_DNA"/>
</dbReference>
<dbReference type="RefSeq" id="WP_110438167.1">
    <property type="nucleotide sequence ID" value="NZ_CP033087.1"/>
</dbReference>
<proteinExistence type="predicted"/>
<organism evidence="1 2">
    <name type="scientific">Commensalibacter melissae</name>
    <dbReference type="NCBI Taxonomy" id="2070537"/>
    <lineage>
        <taxon>Bacteria</taxon>
        <taxon>Pseudomonadati</taxon>
        <taxon>Pseudomonadota</taxon>
        <taxon>Alphaproteobacteria</taxon>
        <taxon>Acetobacterales</taxon>
        <taxon>Acetobacteraceae</taxon>
    </lineage>
</organism>
<dbReference type="Proteomes" id="UP000247565">
    <property type="component" value="Unassembled WGS sequence"/>
</dbReference>
<name>A0A318NDL6_9PROT</name>
<evidence type="ECO:0000313" key="1">
    <source>
        <dbReference type="EMBL" id="PXZ01648.1"/>
    </source>
</evidence>
<protein>
    <submittedName>
        <fullName evidence="1">Uncharacterized protein</fullName>
    </submittedName>
</protein>
<reference evidence="1 2" key="1">
    <citation type="submission" date="2018-05" db="EMBL/GenBank/DDBJ databases">
        <title>Reference genomes for bee gut microbiota database.</title>
        <authorList>
            <person name="Ellegaard K.M."/>
        </authorList>
    </citation>
    <scope>NUCLEOTIDE SEQUENCE [LARGE SCALE GENOMIC DNA]</scope>
    <source>
        <strain evidence="1 2">ESL0284</strain>
    </source>
</reference>
<evidence type="ECO:0000313" key="2">
    <source>
        <dbReference type="Proteomes" id="UP000247565"/>
    </source>
</evidence>
<keyword evidence="2" id="KW-1185">Reference proteome</keyword>
<comment type="caution">
    <text evidence="1">The sequence shown here is derived from an EMBL/GenBank/DDBJ whole genome shotgun (WGS) entry which is preliminary data.</text>
</comment>
<accession>A0A318NDL6</accession>
<dbReference type="GeneID" id="83703074"/>
<gene>
    <name evidence="1" type="ORF">DK869_01150</name>
</gene>
<sequence>MPSKINVRDIPVQNINCGNIIFYLDQLWKVIKIRYSLKNSCINFHAIRQINNTDTTSLENIDKDIIQLQRVPEASITIVENT</sequence>